<protein>
    <recommendedName>
        <fullName evidence="7">Ion transport domain-containing protein</fullName>
    </recommendedName>
</protein>
<comment type="caution">
    <text evidence="8">The sequence shown here is derived from an EMBL/GenBank/DDBJ whole genome shotgun (WGS) entry which is preliminary data.</text>
</comment>
<gene>
    <name evidence="8" type="ORF">TrLO_g477</name>
</gene>
<dbReference type="InterPro" id="IPR005821">
    <property type="entry name" value="Ion_trans_dom"/>
</dbReference>
<reference evidence="9" key="1">
    <citation type="journal article" date="2023" name="Commun. Biol.">
        <title>Genome analysis of Parmales, the sister group of diatoms, reveals the evolutionary specialization of diatoms from phago-mixotrophs to photoautotrophs.</title>
        <authorList>
            <person name="Ban H."/>
            <person name="Sato S."/>
            <person name="Yoshikawa S."/>
            <person name="Yamada K."/>
            <person name="Nakamura Y."/>
            <person name="Ichinomiya M."/>
            <person name="Sato N."/>
            <person name="Blanc-Mathieu R."/>
            <person name="Endo H."/>
            <person name="Kuwata A."/>
            <person name="Ogata H."/>
        </authorList>
    </citation>
    <scope>NUCLEOTIDE SEQUENCE [LARGE SCALE GENOMIC DNA]</scope>
    <source>
        <strain evidence="9">NIES 3700</strain>
    </source>
</reference>
<accession>A0A9W7F2B2</accession>
<evidence type="ECO:0000256" key="1">
    <source>
        <dbReference type="ARBA" id="ARBA00004141"/>
    </source>
</evidence>
<evidence type="ECO:0000256" key="6">
    <source>
        <dbReference type="SAM" id="Phobius"/>
    </source>
</evidence>
<dbReference type="SUPFAM" id="SSF51206">
    <property type="entry name" value="cAMP-binding domain-like"/>
    <property type="match status" value="1"/>
</dbReference>
<evidence type="ECO:0000256" key="5">
    <source>
        <dbReference type="SAM" id="MobiDB-lite"/>
    </source>
</evidence>
<feature type="transmembrane region" description="Helical" evidence="6">
    <location>
        <begin position="278"/>
        <end position="298"/>
    </location>
</feature>
<dbReference type="InterPro" id="IPR018490">
    <property type="entry name" value="cNMP-bd_dom_sf"/>
</dbReference>
<dbReference type="GO" id="GO:0042391">
    <property type="term" value="P:regulation of membrane potential"/>
    <property type="evidence" value="ECO:0007669"/>
    <property type="project" value="TreeGrafter"/>
</dbReference>
<feature type="compositionally biased region" description="Polar residues" evidence="5">
    <location>
        <begin position="93"/>
        <end position="104"/>
    </location>
</feature>
<evidence type="ECO:0000259" key="7">
    <source>
        <dbReference type="Pfam" id="PF00520"/>
    </source>
</evidence>
<dbReference type="EMBL" id="BRXW01000030">
    <property type="protein sequence ID" value="GMI01030.1"/>
    <property type="molecule type" value="Genomic_DNA"/>
</dbReference>
<dbReference type="Gene3D" id="2.60.120.10">
    <property type="entry name" value="Jelly Rolls"/>
    <property type="match status" value="1"/>
</dbReference>
<proteinExistence type="predicted"/>
<feature type="compositionally biased region" description="Polar residues" evidence="5">
    <location>
        <begin position="18"/>
        <end position="41"/>
    </location>
</feature>
<dbReference type="Gene3D" id="1.10.287.70">
    <property type="match status" value="1"/>
</dbReference>
<evidence type="ECO:0000313" key="8">
    <source>
        <dbReference type="EMBL" id="GMI01030.1"/>
    </source>
</evidence>
<feature type="compositionally biased region" description="Basic residues" evidence="5">
    <location>
        <begin position="62"/>
        <end position="72"/>
    </location>
</feature>
<dbReference type="PANTHER" id="PTHR10217">
    <property type="entry name" value="VOLTAGE AND LIGAND GATED POTASSIUM CHANNEL"/>
    <property type="match status" value="1"/>
</dbReference>
<dbReference type="PANTHER" id="PTHR10217:SF435">
    <property type="entry name" value="POTASSIUM VOLTAGE-GATED CHANNEL PROTEIN EAG"/>
    <property type="match status" value="1"/>
</dbReference>
<feature type="region of interest" description="Disordered" evidence="5">
    <location>
        <begin position="137"/>
        <end position="164"/>
    </location>
</feature>
<dbReference type="GO" id="GO:0005886">
    <property type="term" value="C:plasma membrane"/>
    <property type="evidence" value="ECO:0007669"/>
    <property type="project" value="TreeGrafter"/>
</dbReference>
<keyword evidence="3 6" id="KW-1133">Transmembrane helix</keyword>
<keyword evidence="4 6" id="KW-0472">Membrane</keyword>
<dbReference type="Pfam" id="PF00520">
    <property type="entry name" value="Ion_trans"/>
    <property type="match status" value="1"/>
</dbReference>
<feature type="transmembrane region" description="Helical" evidence="6">
    <location>
        <begin position="520"/>
        <end position="537"/>
    </location>
</feature>
<feature type="transmembrane region" description="Helical" evidence="6">
    <location>
        <begin position="422"/>
        <end position="444"/>
    </location>
</feature>
<evidence type="ECO:0000313" key="9">
    <source>
        <dbReference type="Proteomes" id="UP001165122"/>
    </source>
</evidence>
<evidence type="ECO:0000256" key="4">
    <source>
        <dbReference type="ARBA" id="ARBA00023136"/>
    </source>
</evidence>
<name>A0A9W7F2B2_9STRA</name>
<keyword evidence="2 6" id="KW-0812">Transmembrane</keyword>
<evidence type="ECO:0000256" key="3">
    <source>
        <dbReference type="ARBA" id="ARBA00022989"/>
    </source>
</evidence>
<dbReference type="InterPro" id="IPR050818">
    <property type="entry name" value="KCNH_animal-type"/>
</dbReference>
<dbReference type="AlphaFoldDB" id="A0A9W7F2B2"/>
<dbReference type="Proteomes" id="UP001165122">
    <property type="component" value="Unassembled WGS sequence"/>
</dbReference>
<keyword evidence="9" id="KW-1185">Reference proteome</keyword>
<comment type="subcellular location">
    <subcellularLocation>
        <location evidence="1">Membrane</location>
        <topology evidence="1">Multi-pass membrane protein</topology>
    </subcellularLocation>
</comment>
<sequence>MNPSTKIHISADSEAVAQPSSQAWGGPTPTNKASSNLQPLASTDTTTSSSSSPTSMKSPLAARHKKKKKVKKRDLDGKIDKANPNADLAIPLNNISPTQNNVSPTPVGYRPRQSSNPNLLAGPPRGNAVEVLLTEADTNPRPVPSPERDVIPPKMFPNTSTNSRLSNASEHMLLTPRARNAKTGDTIPAPEIAKAKDVPLDTGIDPSLSEADRKSIITYRKDLRRMSVSQANIDGLDSSGEREIDEEVAKMVAYFEERTKEPKFLILPDSKYMQRWDLVTLIALIFTAFVTPYEVALLESEADYFDLSTWDLLFAVNRFIDFIFLKDMCMQFFLAFRISTNGGGAGLLVRNFRAIRKNYLQTWFTIDLLSIIPFDLIATLAKSDAVEGLKIIRIIRLLRLLKLARIFKASRIFKRLESRLSVSYSVIGLVKFAALLLVMGHWMACAWCMVGGGVPSQLEEGSNWIKYVACNLLGSDDDGFPMGSLDAWAIYVSSFYWSIVTITSVGYGDVTPQNTGEMQWCTMFLLMGSCLWAYIIGSACGIVSNLDVDTIEHQQTMDSLNSFMSVQNFDQVLRIKVRAFFNQTKDLAKSDNYKQLINRMSPSLKEEVTAKNCEWIQEIWYLKGFQPALSVALLDYLVPGVFIPQEKVSVSDCLCIVSRGVASRGGVVKTAGTFWGEDFILENWDLKEHIDARALTYVEILVLSRESFYDCMEAFSTELDEVRKSCVRLAVRRGILKFAHAMRDQGLQGAAMMSKADIHKYADHHGHHGDTENLDAAASMSATRRLTRMGGSMVEGGLTKLRHFEEHEFHNVGVQLDNKVTLLNNRIDNLEGLISTKFDQLAGLMGRTSGGGGGRSIDEMVVASEQGNR</sequence>
<feature type="domain" description="Ion transport" evidence="7">
    <location>
        <begin position="275"/>
        <end position="539"/>
    </location>
</feature>
<evidence type="ECO:0000256" key="2">
    <source>
        <dbReference type="ARBA" id="ARBA00022692"/>
    </source>
</evidence>
<feature type="compositionally biased region" description="Low complexity" evidence="5">
    <location>
        <begin position="42"/>
        <end position="55"/>
    </location>
</feature>
<feature type="transmembrane region" description="Helical" evidence="6">
    <location>
        <begin position="488"/>
        <end position="508"/>
    </location>
</feature>
<dbReference type="PRINTS" id="PR01463">
    <property type="entry name" value="EAGCHANLFMLY"/>
</dbReference>
<dbReference type="GO" id="GO:0005249">
    <property type="term" value="F:voltage-gated potassium channel activity"/>
    <property type="evidence" value="ECO:0007669"/>
    <property type="project" value="InterPro"/>
</dbReference>
<dbReference type="InterPro" id="IPR003938">
    <property type="entry name" value="K_chnl_volt-dep_EAG/ELK/ERG"/>
</dbReference>
<dbReference type="InterPro" id="IPR014710">
    <property type="entry name" value="RmlC-like_jellyroll"/>
</dbReference>
<feature type="region of interest" description="Disordered" evidence="5">
    <location>
        <begin position="1"/>
        <end position="124"/>
    </location>
</feature>
<organism evidence="8 9">
    <name type="scientific">Triparma laevis f. longispina</name>
    <dbReference type="NCBI Taxonomy" id="1714387"/>
    <lineage>
        <taxon>Eukaryota</taxon>
        <taxon>Sar</taxon>
        <taxon>Stramenopiles</taxon>
        <taxon>Ochrophyta</taxon>
        <taxon>Bolidophyceae</taxon>
        <taxon>Parmales</taxon>
        <taxon>Triparmaceae</taxon>
        <taxon>Triparma</taxon>
    </lineage>
</organism>
<dbReference type="OrthoDB" id="432483at2759"/>
<dbReference type="SUPFAM" id="SSF81324">
    <property type="entry name" value="Voltage-gated potassium channels"/>
    <property type="match status" value="1"/>
</dbReference>